<feature type="transmembrane region" description="Helical" evidence="9">
    <location>
        <begin position="220"/>
        <end position="238"/>
    </location>
</feature>
<evidence type="ECO:0000256" key="3">
    <source>
        <dbReference type="ARBA" id="ARBA00022448"/>
    </source>
</evidence>
<gene>
    <name evidence="11" type="ORF">QP116_03050</name>
</gene>
<keyword evidence="3" id="KW-0813">Transport</keyword>
<feature type="region of interest" description="Disordered" evidence="8">
    <location>
        <begin position="1"/>
        <end position="27"/>
    </location>
</feature>
<dbReference type="InterPro" id="IPR011701">
    <property type="entry name" value="MFS"/>
</dbReference>
<feature type="transmembrane region" description="Helical" evidence="9">
    <location>
        <begin position="508"/>
        <end position="526"/>
    </location>
</feature>
<feature type="domain" description="Major facilitator superfamily (MFS) profile" evidence="10">
    <location>
        <begin position="34"/>
        <end position="531"/>
    </location>
</feature>
<dbReference type="NCBIfam" id="TIGR00711">
    <property type="entry name" value="efflux_EmrB"/>
    <property type="match status" value="1"/>
</dbReference>
<keyword evidence="7 9" id="KW-0472">Membrane</keyword>
<dbReference type="Proteomes" id="UP001240483">
    <property type="component" value="Unassembled WGS sequence"/>
</dbReference>
<keyword evidence="4" id="KW-1003">Cell membrane</keyword>
<dbReference type="AlphaFoldDB" id="A0AAP4CAF4"/>
<protein>
    <submittedName>
        <fullName evidence="11">MDR family MFS transporter</fullName>
    </submittedName>
</protein>
<feature type="region of interest" description="Disordered" evidence="8">
    <location>
        <begin position="541"/>
        <end position="574"/>
    </location>
</feature>
<feature type="transmembrane region" description="Helical" evidence="9">
    <location>
        <begin position="188"/>
        <end position="208"/>
    </location>
</feature>
<feature type="transmembrane region" description="Helical" evidence="9">
    <location>
        <begin position="258"/>
        <end position="276"/>
    </location>
</feature>
<evidence type="ECO:0000256" key="4">
    <source>
        <dbReference type="ARBA" id="ARBA00022475"/>
    </source>
</evidence>
<keyword evidence="6 9" id="KW-1133">Transmembrane helix</keyword>
<feature type="transmembrane region" description="Helical" evidence="9">
    <location>
        <begin position="359"/>
        <end position="378"/>
    </location>
</feature>
<name>A0AAP4CAF4_9MICC</name>
<comment type="caution">
    <text evidence="11">The sequence shown here is derived from an EMBL/GenBank/DDBJ whole genome shotgun (WGS) entry which is preliminary data.</text>
</comment>
<feature type="transmembrane region" description="Helical" evidence="9">
    <location>
        <begin position="158"/>
        <end position="176"/>
    </location>
</feature>
<dbReference type="Pfam" id="PF07690">
    <property type="entry name" value="MFS_1"/>
    <property type="match status" value="1"/>
</dbReference>
<evidence type="ECO:0000256" key="9">
    <source>
        <dbReference type="SAM" id="Phobius"/>
    </source>
</evidence>
<sequence>MAENPAPASKSAATDSSAPATETTPMSHRAKIQSLTALIIAMFVGMIANTVVSTSMPRIVHDLGGTQAQYSWVIAASMLAMTITVPIWGKLSDLLDRKMLMQVSLAIFVSATAFAGFSQSIDMLIGARVFQGIGIGGTMTLSQIVMADVISPRERGKYMGVFGAVMAFATVGGPLLGGWITDTFTWRYNFYIALPVAIVAFVMLQTRLHLPEQERRRFRLDVWGLVLLSGGISLFLIWVTMGGSGPSAMFPWKSVETLWMTSASAILLIAFVFVELRTDEPLLDLRLFKNRTFTLSVVGSIAVGLAMFGSTVYLSQFMIMARGASPTMAGVMTIPIMAGSMISGNVVGLIITRTGVWKPYVIACSVMLVVGLGLMSVVRADTNYWLMAAFMFLMGAGMGGTMQNFVLLTQNAVHPRVMGVASSAVAFFRSMGGTVGIAWLGGVLANLAPSLIADRQQDLMGAIAKLPAGERASIMEMQSSGELPAPSMLPGSVATIIEHAYGEAIAHLFLYAAPIAVLGLLAAIFIPNLSLSTHTRHEELARAAGESADKVTDHSGKAEELDGRVARQEVRGDV</sequence>
<dbReference type="InterPro" id="IPR004638">
    <property type="entry name" value="EmrB-like"/>
</dbReference>
<dbReference type="PANTHER" id="PTHR23501">
    <property type="entry name" value="MAJOR FACILITATOR SUPERFAMILY"/>
    <property type="match status" value="1"/>
</dbReference>
<evidence type="ECO:0000256" key="6">
    <source>
        <dbReference type="ARBA" id="ARBA00022989"/>
    </source>
</evidence>
<dbReference type="RefSeq" id="WP_285332657.1">
    <property type="nucleotide sequence ID" value="NZ_JASODW010000002.1"/>
</dbReference>
<feature type="transmembrane region" description="Helical" evidence="9">
    <location>
        <begin position="100"/>
        <end position="117"/>
    </location>
</feature>
<proteinExistence type="inferred from homology"/>
<dbReference type="EMBL" id="JASODW010000002">
    <property type="protein sequence ID" value="MDK6274731.1"/>
    <property type="molecule type" value="Genomic_DNA"/>
</dbReference>
<dbReference type="InterPro" id="IPR020846">
    <property type="entry name" value="MFS_dom"/>
</dbReference>
<feature type="transmembrane region" description="Helical" evidence="9">
    <location>
        <begin position="420"/>
        <end position="441"/>
    </location>
</feature>
<dbReference type="InterPro" id="IPR036259">
    <property type="entry name" value="MFS_trans_sf"/>
</dbReference>
<dbReference type="SUPFAM" id="SSF103473">
    <property type="entry name" value="MFS general substrate transporter"/>
    <property type="match status" value="1"/>
</dbReference>
<reference evidence="11" key="1">
    <citation type="submission" date="2023-05" db="EMBL/GenBank/DDBJ databases">
        <title>Cataloging the Phylogenetic Diversity of Human Bladder Bacteria.</title>
        <authorList>
            <person name="Du J."/>
        </authorList>
    </citation>
    <scope>NUCLEOTIDE SEQUENCE</scope>
    <source>
        <strain evidence="11">UMB9978</strain>
    </source>
</reference>
<feature type="transmembrane region" description="Helical" evidence="9">
    <location>
        <begin position="331"/>
        <end position="352"/>
    </location>
</feature>
<feature type="transmembrane region" description="Helical" evidence="9">
    <location>
        <begin position="68"/>
        <end position="88"/>
    </location>
</feature>
<dbReference type="CDD" id="cd17502">
    <property type="entry name" value="MFS_Azr1_MDR_like"/>
    <property type="match status" value="1"/>
</dbReference>
<evidence type="ECO:0000256" key="2">
    <source>
        <dbReference type="ARBA" id="ARBA00007520"/>
    </source>
</evidence>
<dbReference type="GO" id="GO:0022857">
    <property type="term" value="F:transmembrane transporter activity"/>
    <property type="evidence" value="ECO:0007669"/>
    <property type="project" value="InterPro"/>
</dbReference>
<feature type="compositionally biased region" description="Polar residues" evidence="8">
    <location>
        <begin position="11"/>
        <end position="26"/>
    </location>
</feature>
<evidence type="ECO:0000313" key="11">
    <source>
        <dbReference type="EMBL" id="MDK6274731.1"/>
    </source>
</evidence>
<feature type="transmembrane region" description="Helical" evidence="9">
    <location>
        <begin position="129"/>
        <end position="146"/>
    </location>
</feature>
<accession>A0AAP4CAF4</accession>
<evidence type="ECO:0000256" key="7">
    <source>
        <dbReference type="ARBA" id="ARBA00023136"/>
    </source>
</evidence>
<feature type="transmembrane region" description="Helical" evidence="9">
    <location>
        <begin position="384"/>
        <end position="408"/>
    </location>
</feature>
<evidence type="ECO:0000256" key="1">
    <source>
        <dbReference type="ARBA" id="ARBA00004651"/>
    </source>
</evidence>
<dbReference type="PROSITE" id="PS50850">
    <property type="entry name" value="MFS"/>
    <property type="match status" value="1"/>
</dbReference>
<dbReference type="PRINTS" id="PR01036">
    <property type="entry name" value="TCRTETB"/>
</dbReference>
<dbReference type="GO" id="GO:0005886">
    <property type="term" value="C:plasma membrane"/>
    <property type="evidence" value="ECO:0007669"/>
    <property type="project" value="UniProtKB-SubCell"/>
</dbReference>
<dbReference type="FunFam" id="1.20.1720.10:FF:000004">
    <property type="entry name" value="EmrB/QacA family drug resistance transporter"/>
    <property type="match status" value="1"/>
</dbReference>
<evidence type="ECO:0000313" key="12">
    <source>
        <dbReference type="Proteomes" id="UP001240483"/>
    </source>
</evidence>
<comment type="similarity">
    <text evidence="2">Belongs to the major facilitator superfamily. TCR/Tet family.</text>
</comment>
<feature type="transmembrane region" description="Helical" evidence="9">
    <location>
        <begin position="297"/>
        <end position="319"/>
    </location>
</feature>
<evidence type="ECO:0000256" key="8">
    <source>
        <dbReference type="SAM" id="MobiDB-lite"/>
    </source>
</evidence>
<dbReference type="Gene3D" id="1.20.1720.10">
    <property type="entry name" value="Multidrug resistance protein D"/>
    <property type="match status" value="1"/>
</dbReference>
<dbReference type="PANTHER" id="PTHR23501:SF197">
    <property type="entry name" value="COMD"/>
    <property type="match status" value="1"/>
</dbReference>
<comment type="subcellular location">
    <subcellularLocation>
        <location evidence="1">Cell membrane</location>
        <topology evidence="1">Multi-pass membrane protein</topology>
    </subcellularLocation>
</comment>
<dbReference type="Gene3D" id="1.20.1250.20">
    <property type="entry name" value="MFS general substrate transporter like domains"/>
    <property type="match status" value="1"/>
</dbReference>
<organism evidence="11 12">
    <name type="scientific">Pseudoglutamicibacter cumminsii</name>
    <dbReference type="NCBI Taxonomy" id="156979"/>
    <lineage>
        <taxon>Bacteria</taxon>
        <taxon>Bacillati</taxon>
        <taxon>Actinomycetota</taxon>
        <taxon>Actinomycetes</taxon>
        <taxon>Micrococcales</taxon>
        <taxon>Micrococcaceae</taxon>
        <taxon>Pseudoglutamicibacter</taxon>
    </lineage>
</organism>
<feature type="transmembrane region" description="Helical" evidence="9">
    <location>
        <begin position="35"/>
        <end position="56"/>
    </location>
</feature>
<evidence type="ECO:0000256" key="5">
    <source>
        <dbReference type="ARBA" id="ARBA00022692"/>
    </source>
</evidence>
<evidence type="ECO:0000259" key="10">
    <source>
        <dbReference type="PROSITE" id="PS50850"/>
    </source>
</evidence>
<keyword evidence="5 9" id="KW-0812">Transmembrane</keyword>